<keyword evidence="1 4" id="KW-0378">Hydrolase</keyword>
<gene>
    <name evidence="4" type="ORF">HHI_09572</name>
</gene>
<dbReference type="GO" id="GO:0050126">
    <property type="term" value="F:N-carbamoylputrescine amidase activity"/>
    <property type="evidence" value="ECO:0007669"/>
    <property type="project" value="InterPro"/>
</dbReference>
<sequence length="280" mass="31237">MTRTITLAAIQFTPTDDVQENIDRVAGFVREAAAKGADVILPPELFCGYYFCKTQEEEHFARAFEWQDHPAVHQLSDLAAELGVVIPVSIYEKEGPHYFNSIVVIDADGAPLGVYRKSHIPDGPGYQEKYYFRPGDTGFRVWNTMKGRIGVGICWDQWFPEAARSMALMGADVLLYPTAIGAEPQDASLDTAARWRRGMQGHAVANVIPVVAANRVGDEQGQVFYGTSFITDETGEIAADLDRKEEGVIVATFDLEHIDRARAAWGFFRDRRTDLYEILV</sequence>
<comment type="similarity">
    <text evidence="2">Belongs to the carbon-nitrogen hydrolase superfamily.</text>
</comment>
<protein>
    <submittedName>
        <fullName evidence="4">Carbon-nitrogen family hydrolase</fullName>
    </submittedName>
</protein>
<dbReference type="PANTHER" id="PTHR43674">
    <property type="entry name" value="NITRILASE C965.09-RELATED"/>
    <property type="match status" value="1"/>
</dbReference>
<evidence type="ECO:0000313" key="4">
    <source>
        <dbReference type="EMBL" id="KCZ93635.1"/>
    </source>
</evidence>
<name>A0A059FSH4_9PROT</name>
<dbReference type="SUPFAM" id="SSF56317">
    <property type="entry name" value="Carbon-nitrogen hydrolase"/>
    <property type="match status" value="1"/>
</dbReference>
<feature type="domain" description="CN hydrolase" evidence="3">
    <location>
        <begin position="5"/>
        <end position="255"/>
    </location>
</feature>
<keyword evidence="5" id="KW-1185">Reference proteome</keyword>
<organism evidence="4 5">
    <name type="scientific">Hyphomonas hirschiana VP5</name>
    <dbReference type="NCBI Taxonomy" id="1280951"/>
    <lineage>
        <taxon>Bacteria</taxon>
        <taxon>Pseudomonadati</taxon>
        <taxon>Pseudomonadota</taxon>
        <taxon>Alphaproteobacteria</taxon>
        <taxon>Hyphomonadales</taxon>
        <taxon>Hyphomonadaceae</taxon>
        <taxon>Hyphomonas</taxon>
    </lineage>
</organism>
<evidence type="ECO:0000313" key="5">
    <source>
        <dbReference type="Proteomes" id="UP000025061"/>
    </source>
</evidence>
<dbReference type="InterPro" id="IPR003010">
    <property type="entry name" value="C-N_Hydrolase"/>
</dbReference>
<dbReference type="InterPro" id="IPR050345">
    <property type="entry name" value="Aliph_Amidase/BUP"/>
</dbReference>
<dbReference type="PATRIC" id="fig|1280951.3.peg.1932"/>
<dbReference type="NCBIfam" id="TIGR03381">
    <property type="entry name" value="agmatine_aguB"/>
    <property type="match status" value="1"/>
</dbReference>
<dbReference type="AlphaFoldDB" id="A0A059FSH4"/>
<reference evidence="4 5" key="1">
    <citation type="submission" date="2013-04" db="EMBL/GenBank/DDBJ databases">
        <title>Hyphomonas hirschiana VP5 Genome Sequencing.</title>
        <authorList>
            <person name="Lai Q."/>
            <person name="Shao Z."/>
        </authorList>
    </citation>
    <scope>NUCLEOTIDE SEQUENCE [LARGE SCALE GENOMIC DNA]</scope>
    <source>
        <strain evidence="4 5">VP5</strain>
    </source>
</reference>
<dbReference type="GO" id="GO:0033388">
    <property type="term" value="P:putrescine biosynthetic process from arginine"/>
    <property type="evidence" value="ECO:0007669"/>
    <property type="project" value="TreeGrafter"/>
</dbReference>
<comment type="caution">
    <text evidence="4">The sequence shown here is derived from an EMBL/GenBank/DDBJ whole genome shotgun (WGS) entry which is preliminary data.</text>
</comment>
<evidence type="ECO:0000256" key="2">
    <source>
        <dbReference type="ARBA" id="ARBA00034122"/>
    </source>
</evidence>
<dbReference type="InterPro" id="IPR036526">
    <property type="entry name" value="C-N_Hydrolase_sf"/>
</dbReference>
<dbReference type="Pfam" id="PF00795">
    <property type="entry name" value="CN_hydrolase"/>
    <property type="match status" value="1"/>
</dbReference>
<accession>A0A059FSH4</accession>
<evidence type="ECO:0000259" key="3">
    <source>
        <dbReference type="PROSITE" id="PS50263"/>
    </source>
</evidence>
<dbReference type="Gene3D" id="3.60.110.10">
    <property type="entry name" value="Carbon-nitrogen hydrolase"/>
    <property type="match status" value="1"/>
</dbReference>
<dbReference type="PANTHER" id="PTHR43674:SF2">
    <property type="entry name" value="BETA-UREIDOPROPIONASE"/>
    <property type="match status" value="1"/>
</dbReference>
<dbReference type="RefSeq" id="WP_011647971.1">
    <property type="nucleotide sequence ID" value="NZ_ARYI01000007.1"/>
</dbReference>
<dbReference type="CDD" id="cd07573">
    <property type="entry name" value="CPA"/>
    <property type="match status" value="1"/>
</dbReference>
<proteinExistence type="inferred from homology"/>
<dbReference type="Proteomes" id="UP000025061">
    <property type="component" value="Unassembled WGS sequence"/>
</dbReference>
<dbReference type="OrthoDB" id="9803803at2"/>
<dbReference type="EMBL" id="ARYI01000007">
    <property type="protein sequence ID" value="KCZ93635.1"/>
    <property type="molecule type" value="Genomic_DNA"/>
</dbReference>
<dbReference type="InterPro" id="IPR017755">
    <property type="entry name" value="N-carbamoylputrescine_amidase"/>
</dbReference>
<dbReference type="PROSITE" id="PS50263">
    <property type="entry name" value="CN_HYDROLASE"/>
    <property type="match status" value="1"/>
</dbReference>
<evidence type="ECO:0000256" key="1">
    <source>
        <dbReference type="ARBA" id="ARBA00022801"/>
    </source>
</evidence>